<dbReference type="Proteomes" id="UP000241769">
    <property type="component" value="Unassembled WGS sequence"/>
</dbReference>
<accession>A0A2P6N830</accession>
<reference evidence="1 2" key="1">
    <citation type="journal article" date="2018" name="Genome Biol. Evol.">
        <title>Multiple Roots of Fruiting Body Formation in Amoebozoa.</title>
        <authorList>
            <person name="Hillmann F."/>
            <person name="Forbes G."/>
            <person name="Novohradska S."/>
            <person name="Ferling I."/>
            <person name="Riege K."/>
            <person name="Groth M."/>
            <person name="Westermann M."/>
            <person name="Marz M."/>
            <person name="Spaller T."/>
            <person name="Winckler T."/>
            <person name="Schaap P."/>
            <person name="Glockner G."/>
        </authorList>
    </citation>
    <scope>NUCLEOTIDE SEQUENCE [LARGE SCALE GENOMIC DNA]</scope>
    <source>
        <strain evidence="1 2">Jena</strain>
    </source>
</reference>
<dbReference type="AlphaFoldDB" id="A0A2P6N830"/>
<protein>
    <submittedName>
        <fullName evidence="1">Uncharacterized protein</fullName>
    </submittedName>
</protein>
<organism evidence="1 2">
    <name type="scientific">Planoprotostelium fungivorum</name>
    <dbReference type="NCBI Taxonomy" id="1890364"/>
    <lineage>
        <taxon>Eukaryota</taxon>
        <taxon>Amoebozoa</taxon>
        <taxon>Evosea</taxon>
        <taxon>Variosea</taxon>
        <taxon>Cavosteliida</taxon>
        <taxon>Cavosteliaceae</taxon>
        <taxon>Planoprotostelium</taxon>
    </lineage>
</organism>
<keyword evidence="2" id="KW-1185">Reference proteome</keyword>
<gene>
    <name evidence="1" type="ORF">PROFUN_12201</name>
</gene>
<evidence type="ECO:0000313" key="2">
    <source>
        <dbReference type="Proteomes" id="UP000241769"/>
    </source>
</evidence>
<proteinExistence type="predicted"/>
<dbReference type="InParanoid" id="A0A2P6N830"/>
<evidence type="ECO:0000313" key="1">
    <source>
        <dbReference type="EMBL" id="PRP80118.1"/>
    </source>
</evidence>
<dbReference type="EMBL" id="MDYQ01000160">
    <property type="protein sequence ID" value="PRP80118.1"/>
    <property type="molecule type" value="Genomic_DNA"/>
</dbReference>
<comment type="caution">
    <text evidence="1">The sequence shown here is derived from an EMBL/GenBank/DDBJ whole genome shotgun (WGS) entry which is preliminary data.</text>
</comment>
<name>A0A2P6N830_9EUKA</name>
<sequence>MTVTVAKHSLHPSSVSLSYIHTSLKGHPKTLQRRGSLNVKNRRQLTMEGIFHIGPDGTATNMMEPIENLDLDSWSLDELLRPLSEWKPEKDRMFETFLVAGLSGDRKPKANTTPSLPSEIIYSHPAKHDLTTSTLMAYLFPDSKVPIDSVDKTQSMTDINTVLFWQTSALVGVEHSFVLQLGK</sequence>